<comment type="caution">
    <text evidence="1">The sequence shown here is derived from an EMBL/GenBank/DDBJ whole genome shotgun (WGS) entry which is preliminary data.</text>
</comment>
<protein>
    <submittedName>
        <fullName evidence="1">Uncharacterized protein</fullName>
    </submittedName>
</protein>
<gene>
    <name evidence="1" type="ORF">PsorP6_014052</name>
</gene>
<dbReference type="EMBL" id="CM047588">
    <property type="protein sequence ID" value="KAI9905881.1"/>
    <property type="molecule type" value="Genomic_DNA"/>
</dbReference>
<sequence length="539" mass="60480">MLVPSASSNAPGLVVSAPASRAAHDGYKSTPAPAFVSNPFEKALPSTYELAQAPTSRPDDARCQLERHLQLEMEKPRPDHFVIGVTCRALGGVPSALRAHVWKELLGVAQREDVALLDHRILQVEQDLANQRVIAADAARTRSTEPRFQQPETMALVSKLLTYYCKCRTIQYKQGMNEVLAPFLLLTEARAGSNGRVALSEGVVYQCFAALIDKFLPHVFPDKEFRSLQCSFQLYRLLLLYHDPSLCHYLEAHHMTPELYVTPWFMTLFARSVPPDFVFSLWDFFLLEEDPYLLHFVAYALVAAHRTQILCAEIALLPQVLSSLTFASREELERVCVTALAISEATPRSFKRDLYSVCYGGFTDAMVPFLDQLSASSSLQVYPDELIQNLLDRFTTKSRKRGSSGSPLTAPSSPDEQTDSKENPLYSSDTPKPRIRFHATDDAVDGSRVFYQKVTQKLQTHPPAPILRAWLDYELVQVDISRPEALEVVWRCILEAGAATFTHMRLLLEKYGPVLAQLMENDGDLVLVKTVAHVWLKSP</sequence>
<evidence type="ECO:0000313" key="2">
    <source>
        <dbReference type="Proteomes" id="UP001163321"/>
    </source>
</evidence>
<accession>A0ACC0VJB7</accession>
<name>A0ACC0VJB7_9STRA</name>
<reference evidence="1 2" key="1">
    <citation type="journal article" date="2022" name="bioRxiv">
        <title>The genome of the oomycete Peronosclerospora sorghi, a cosmopolitan pathogen of maize and sorghum, is inflated with dispersed pseudogenes.</title>
        <authorList>
            <person name="Fletcher K."/>
            <person name="Martin F."/>
            <person name="Isakeit T."/>
            <person name="Cavanaugh K."/>
            <person name="Magill C."/>
            <person name="Michelmore R."/>
        </authorList>
    </citation>
    <scope>NUCLEOTIDE SEQUENCE [LARGE SCALE GENOMIC DNA]</scope>
    <source>
        <strain evidence="1">P6</strain>
    </source>
</reference>
<proteinExistence type="predicted"/>
<dbReference type="Proteomes" id="UP001163321">
    <property type="component" value="Chromosome 9"/>
</dbReference>
<evidence type="ECO:0000313" key="1">
    <source>
        <dbReference type="EMBL" id="KAI9905881.1"/>
    </source>
</evidence>
<keyword evidence="2" id="KW-1185">Reference proteome</keyword>
<organism evidence="1 2">
    <name type="scientific">Peronosclerospora sorghi</name>
    <dbReference type="NCBI Taxonomy" id="230839"/>
    <lineage>
        <taxon>Eukaryota</taxon>
        <taxon>Sar</taxon>
        <taxon>Stramenopiles</taxon>
        <taxon>Oomycota</taxon>
        <taxon>Peronosporomycetes</taxon>
        <taxon>Peronosporales</taxon>
        <taxon>Peronosporaceae</taxon>
        <taxon>Peronosclerospora</taxon>
    </lineage>
</organism>